<evidence type="ECO:0000259" key="3">
    <source>
        <dbReference type="SMART" id="SM00062"/>
    </source>
</evidence>
<dbReference type="eggNOG" id="COG0834">
    <property type="taxonomic scope" value="Bacteria"/>
</dbReference>
<evidence type="ECO:0000313" key="4">
    <source>
        <dbReference type="EMBL" id="ACV08617.1"/>
    </source>
</evidence>
<dbReference type="RefSeq" id="WP_015771245.1">
    <property type="nucleotide sequence ID" value="NC_013174.1"/>
</dbReference>
<accession>C7R2Z5</accession>
<dbReference type="PANTHER" id="PTHR35936">
    <property type="entry name" value="MEMBRANE-BOUND LYTIC MUREIN TRANSGLYCOSYLASE F"/>
    <property type="match status" value="1"/>
</dbReference>
<dbReference type="STRING" id="471856.Jden_0961"/>
<keyword evidence="1 2" id="KW-0732">Signal</keyword>
<dbReference type="HOGENOM" id="CLU_019602_18_2_11"/>
<dbReference type="KEGG" id="jde:Jden_0961"/>
<gene>
    <name evidence="4" type="ordered locus">Jden_0961</name>
</gene>
<feature type="chain" id="PRO_5038848539" evidence="2">
    <location>
        <begin position="22"/>
        <end position="258"/>
    </location>
</feature>
<dbReference type="PROSITE" id="PS51257">
    <property type="entry name" value="PROKAR_LIPOPROTEIN"/>
    <property type="match status" value="1"/>
</dbReference>
<evidence type="ECO:0000313" key="5">
    <source>
        <dbReference type="Proteomes" id="UP000000628"/>
    </source>
</evidence>
<feature type="domain" description="Solute-binding protein family 3/N-terminal" evidence="3">
    <location>
        <begin position="39"/>
        <end position="255"/>
    </location>
</feature>
<organism evidence="4 5">
    <name type="scientific">Jonesia denitrificans (strain ATCC 14870 / DSM 20603 / BCRC 15368 / CIP 55.134 / JCM 11481 / NBRC 15587 / NCTC 10816 / Prevot 55134)</name>
    <name type="common">Listeria denitrificans</name>
    <dbReference type="NCBI Taxonomy" id="471856"/>
    <lineage>
        <taxon>Bacteria</taxon>
        <taxon>Bacillati</taxon>
        <taxon>Actinomycetota</taxon>
        <taxon>Actinomycetes</taxon>
        <taxon>Micrococcales</taxon>
        <taxon>Jonesiaceae</taxon>
        <taxon>Jonesia</taxon>
    </lineage>
</organism>
<sequence>MNRTTAFTATALLALSMTACSSTQSTETESGIALVNQNTLTVCTNPPFEPFEYKTDAGEIVGIDMDIMAEVATDLDLELSIVEAAFDAMESGASLESNQCDIIATGMTITEEREERFSFSNPYYDANQGVLVTAGTTVASLEDLNGQSVAVQIETTGASLAEEQGLNATVFEDLGLVVQAVATGQTDAAIADVGTLAPYVTDELTIGYIEQTDEQYGFGVKKTNPELVTAVNNTLTRITESGRLEAIVEAHTGAESAE</sequence>
<name>C7R2Z5_JONDD</name>
<evidence type="ECO:0000256" key="1">
    <source>
        <dbReference type="ARBA" id="ARBA00022729"/>
    </source>
</evidence>
<dbReference type="Pfam" id="PF00497">
    <property type="entry name" value="SBP_bac_3"/>
    <property type="match status" value="1"/>
</dbReference>
<evidence type="ECO:0000256" key="2">
    <source>
        <dbReference type="SAM" id="SignalP"/>
    </source>
</evidence>
<dbReference type="InterPro" id="IPR001638">
    <property type="entry name" value="Solute-binding_3/MltF_N"/>
</dbReference>
<dbReference type="Proteomes" id="UP000000628">
    <property type="component" value="Chromosome"/>
</dbReference>
<proteinExistence type="predicted"/>
<reference evidence="4 5" key="1">
    <citation type="journal article" date="2009" name="Stand. Genomic Sci.">
        <title>Complete genome sequence of Jonesia denitrificans type strain (Prevot 55134).</title>
        <authorList>
            <person name="Pukall R."/>
            <person name="Gehrich-Schroter G."/>
            <person name="Lapidus A."/>
            <person name="Nolan M."/>
            <person name="Glavina Del Rio T."/>
            <person name="Lucas S."/>
            <person name="Chen F."/>
            <person name="Tice H."/>
            <person name="Pitluck S."/>
            <person name="Cheng J.F."/>
            <person name="Copeland A."/>
            <person name="Saunders E."/>
            <person name="Brettin T."/>
            <person name="Detter J.C."/>
            <person name="Bruce D."/>
            <person name="Goodwin L."/>
            <person name="Pati A."/>
            <person name="Ivanova N."/>
            <person name="Mavromatis K."/>
            <person name="Ovchinnikova G."/>
            <person name="Chen A."/>
            <person name="Palaniappan K."/>
            <person name="Land M."/>
            <person name="Hauser L."/>
            <person name="Chang Y.J."/>
            <person name="Jeffries C.D."/>
            <person name="Chain P."/>
            <person name="Goker M."/>
            <person name="Bristow J."/>
            <person name="Eisen J.A."/>
            <person name="Markowitz V."/>
            <person name="Hugenholtz P."/>
            <person name="Kyrpides N.C."/>
            <person name="Klenk H.P."/>
            <person name="Han C."/>
        </authorList>
    </citation>
    <scope>NUCLEOTIDE SEQUENCE [LARGE SCALE GENOMIC DNA]</scope>
    <source>
        <strain evidence="5">ATCC 14870 / DSM 20603 / BCRC 15368 / CIP 55.134 / JCM 11481 / NBRC 15587 / NCTC 10816 / Prevot 55134</strain>
    </source>
</reference>
<keyword evidence="5" id="KW-1185">Reference proteome</keyword>
<dbReference type="Gene3D" id="3.40.190.10">
    <property type="entry name" value="Periplasmic binding protein-like II"/>
    <property type="match status" value="2"/>
</dbReference>
<dbReference type="EMBL" id="CP001706">
    <property type="protein sequence ID" value="ACV08617.1"/>
    <property type="molecule type" value="Genomic_DNA"/>
</dbReference>
<dbReference type="PANTHER" id="PTHR35936:SF17">
    <property type="entry name" value="ARGININE-BINDING EXTRACELLULAR PROTEIN ARTP"/>
    <property type="match status" value="1"/>
</dbReference>
<feature type="signal peptide" evidence="2">
    <location>
        <begin position="1"/>
        <end position="21"/>
    </location>
</feature>
<dbReference type="AlphaFoldDB" id="C7R2Z5"/>
<protein>
    <submittedName>
        <fullName evidence="4">Extracellular solute-binding protein family 3</fullName>
    </submittedName>
</protein>
<dbReference type="SUPFAM" id="SSF53850">
    <property type="entry name" value="Periplasmic binding protein-like II"/>
    <property type="match status" value="1"/>
</dbReference>
<dbReference type="SMART" id="SM00062">
    <property type="entry name" value="PBPb"/>
    <property type="match status" value="1"/>
</dbReference>